<keyword evidence="3" id="KW-1185">Reference proteome</keyword>
<feature type="domain" description="PLL-like beta propeller" evidence="1">
    <location>
        <begin position="74"/>
        <end position="249"/>
    </location>
</feature>
<dbReference type="InterPro" id="IPR058502">
    <property type="entry name" value="PLL-like_beta-prop"/>
</dbReference>
<evidence type="ECO:0000313" key="2">
    <source>
        <dbReference type="EMBL" id="VVE55403.1"/>
    </source>
</evidence>
<organism evidence="2 3">
    <name type="scientific">Pandoraea horticolens</name>
    <dbReference type="NCBI Taxonomy" id="2508298"/>
    <lineage>
        <taxon>Bacteria</taxon>
        <taxon>Pseudomonadati</taxon>
        <taxon>Pseudomonadota</taxon>
        <taxon>Betaproteobacteria</taxon>
        <taxon>Burkholderiales</taxon>
        <taxon>Burkholderiaceae</taxon>
        <taxon>Pandoraea</taxon>
    </lineage>
</organism>
<reference evidence="2 3" key="1">
    <citation type="submission" date="2019-08" db="EMBL/GenBank/DDBJ databases">
        <authorList>
            <person name="Peeters C."/>
        </authorList>
    </citation>
    <scope>NUCLEOTIDE SEQUENCE [LARGE SCALE GENOMIC DNA]</scope>
    <source>
        <strain evidence="2 3">LMG 31112</strain>
    </source>
</reference>
<dbReference type="RefSeq" id="WP_150624059.1">
    <property type="nucleotide sequence ID" value="NZ_CABPSM010000024.1"/>
</dbReference>
<dbReference type="EMBL" id="CABPSM010000024">
    <property type="protein sequence ID" value="VVE55403.1"/>
    <property type="molecule type" value="Genomic_DNA"/>
</dbReference>
<name>A0A5E4Z5E4_9BURK</name>
<dbReference type="Pfam" id="PF26607">
    <property type="entry name" value="DUF8189"/>
    <property type="match status" value="1"/>
</dbReference>
<dbReference type="Proteomes" id="UP000343317">
    <property type="component" value="Unassembled WGS sequence"/>
</dbReference>
<evidence type="ECO:0000259" key="1">
    <source>
        <dbReference type="Pfam" id="PF26607"/>
    </source>
</evidence>
<protein>
    <recommendedName>
        <fullName evidence="1">PLL-like beta propeller domain-containing protein</fullName>
    </recommendedName>
</protein>
<dbReference type="SUPFAM" id="SSF89372">
    <property type="entry name" value="Fucose-specific lectin"/>
    <property type="match status" value="3"/>
</dbReference>
<proteinExistence type="predicted"/>
<dbReference type="AlphaFoldDB" id="A0A5E4Z5E4"/>
<sequence>MTKNDQTASIDQSVDLTYAAISYVPKFYILAYADRSGNKQLDVDYGNEDPDHLPPTLSASLNGYPAMAMYNGVVHLTHQASSTNHTLWHMTFDGTNWSEDTQVPNVYMNESPGMAVFNGNLYVAHQGSDSTNTANTLWYTVTNGRAWSQDKNIPGVQLNGSPAMAVFDSTLYLFFQSVDGYLWYTTTTDGTNWSSQAQVQGVSMRNSPSAAVRDGLLYVAYHNSDDASIGYSTYNGNELADWSSPSTVGGQASERPIADGSSPALYLDTITNHLMVAYPDASGFDVECSVAPSESVPPSVDPTVASVIYNSNLIQAYADCTGNQALNVVYGDKQTTQALLAFLNGYPAMAVFNGVVHLTHQTSGTDHVLWHTTYDGTSWSLETIIPNVSLNESPGMAVFNGNLYLAHQGSDTIGTANTLWYTVFDGKAWSQDTNISGVKLNGSPAMAVFNNVLYLFFQGTDGSSLWYTTTSDGKNWSPQSQVPGVSMRNSPSAAVRDDMLYVAYHNKDGPSIWYVMYGGKWSQPSLVGGPTTDIDHISDRCSPTLYEDNAGNLMVTYTSAQAYDFVVSVVPPEE</sequence>
<accession>A0A5E4Z5E4</accession>
<gene>
    <name evidence="2" type="ORF">PHO31112_04996</name>
</gene>
<dbReference type="Gene3D" id="2.120.10.70">
    <property type="entry name" value="Fucose-specific lectin"/>
    <property type="match status" value="2"/>
</dbReference>
<evidence type="ECO:0000313" key="3">
    <source>
        <dbReference type="Proteomes" id="UP000343317"/>
    </source>
</evidence>